<proteinExistence type="predicted"/>
<dbReference type="Proteomes" id="UP000887013">
    <property type="component" value="Unassembled WGS sequence"/>
</dbReference>
<evidence type="ECO:0000313" key="2">
    <source>
        <dbReference type="Proteomes" id="UP000887013"/>
    </source>
</evidence>
<gene>
    <name evidence="1" type="ORF">NPIL_284451</name>
</gene>
<dbReference type="EMBL" id="BMAW01121891">
    <property type="protein sequence ID" value="GFT96187.1"/>
    <property type="molecule type" value="Genomic_DNA"/>
</dbReference>
<reference evidence="1" key="1">
    <citation type="submission" date="2020-08" db="EMBL/GenBank/DDBJ databases">
        <title>Multicomponent nature underlies the extraordinary mechanical properties of spider dragline silk.</title>
        <authorList>
            <person name="Kono N."/>
            <person name="Nakamura H."/>
            <person name="Mori M."/>
            <person name="Yoshida Y."/>
            <person name="Ohtoshi R."/>
            <person name="Malay A.D."/>
            <person name="Moran D.A.P."/>
            <person name="Tomita M."/>
            <person name="Numata K."/>
            <person name="Arakawa K."/>
        </authorList>
    </citation>
    <scope>NUCLEOTIDE SEQUENCE</scope>
</reference>
<comment type="caution">
    <text evidence="1">The sequence shown here is derived from an EMBL/GenBank/DDBJ whole genome shotgun (WGS) entry which is preliminary data.</text>
</comment>
<accession>A0A8X6Q2U0</accession>
<keyword evidence="2" id="KW-1185">Reference proteome</keyword>
<organism evidence="1 2">
    <name type="scientific">Nephila pilipes</name>
    <name type="common">Giant wood spider</name>
    <name type="synonym">Nephila maculata</name>
    <dbReference type="NCBI Taxonomy" id="299642"/>
    <lineage>
        <taxon>Eukaryota</taxon>
        <taxon>Metazoa</taxon>
        <taxon>Ecdysozoa</taxon>
        <taxon>Arthropoda</taxon>
        <taxon>Chelicerata</taxon>
        <taxon>Arachnida</taxon>
        <taxon>Araneae</taxon>
        <taxon>Araneomorphae</taxon>
        <taxon>Entelegynae</taxon>
        <taxon>Araneoidea</taxon>
        <taxon>Nephilidae</taxon>
        <taxon>Nephila</taxon>
    </lineage>
</organism>
<evidence type="ECO:0000313" key="1">
    <source>
        <dbReference type="EMBL" id="GFT96187.1"/>
    </source>
</evidence>
<sequence>MASFPQKCGGKKSRQQVEISSNLLNTRCRCSVIRTVSYIEMDHILNNTVSMHCRPFENQLALSADHGNSFLSRRISSTEPELDMPVE</sequence>
<protein>
    <submittedName>
        <fullName evidence="1">Uncharacterized protein</fullName>
    </submittedName>
</protein>
<dbReference type="AlphaFoldDB" id="A0A8X6Q2U0"/>
<name>A0A8X6Q2U0_NEPPI</name>